<dbReference type="Gene3D" id="3.40.50.920">
    <property type="match status" value="1"/>
</dbReference>
<dbReference type="InterPro" id="IPR009014">
    <property type="entry name" value="Transketo_C/PFOR_II"/>
</dbReference>
<dbReference type="SUPFAM" id="SSF52922">
    <property type="entry name" value="TK C-terminal domain-like"/>
    <property type="match status" value="1"/>
</dbReference>
<dbReference type="RefSeq" id="WP_006366367.1">
    <property type="nucleotide sequence ID" value="NZ_AASE01000009.1"/>
</dbReference>
<feature type="domain" description="Pyruvate flavodoxin/ferredoxin oxidoreductase pyrimidine binding" evidence="3">
    <location>
        <begin position="211"/>
        <end position="444"/>
    </location>
</feature>
<keyword evidence="1" id="KW-0560">Oxidoreductase</keyword>
<gene>
    <name evidence="4" type="ORF">CferDRAFT_0939</name>
</gene>
<reference evidence="4 5" key="2">
    <citation type="submission" date="2006-07" db="EMBL/GenBank/DDBJ databases">
        <title>Sequencing of the draft genome and assembly of Chlorobium ferroxidans DSM 13031.</title>
        <authorList>
            <consortium name="US DOE Joint Genome Institute (JGI-PGF)"/>
            <person name="Copeland A."/>
            <person name="Lucas S."/>
            <person name="Lapidus A."/>
            <person name="Barry K."/>
            <person name="Glavina del Rio T."/>
            <person name="Dalin E."/>
            <person name="Tice H."/>
            <person name="Bruce D."/>
            <person name="Pitluck S."/>
            <person name="Richardson P."/>
        </authorList>
    </citation>
    <scope>NUCLEOTIDE SEQUENCE [LARGE SCALE GENOMIC DNA]</scope>
    <source>
        <strain evidence="4 5">DSM 13031</strain>
    </source>
</reference>
<dbReference type="GO" id="GO:0016903">
    <property type="term" value="F:oxidoreductase activity, acting on the aldehyde or oxo group of donors"/>
    <property type="evidence" value="ECO:0007669"/>
    <property type="project" value="InterPro"/>
</dbReference>
<name>Q0YRP8_9CHLB</name>
<organism evidence="4 5">
    <name type="scientific">Chlorobium ferrooxidans DSM 13031</name>
    <dbReference type="NCBI Taxonomy" id="377431"/>
    <lineage>
        <taxon>Bacteria</taxon>
        <taxon>Pseudomonadati</taxon>
        <taxon>Chlorobiota</taxon>
        <taxon>Chlorobiia</taxon>
        <taxon>Chlorobiales</taxon>
        <taxon>Chlorobiaceae</taxon>
        <taxon>Chlorobium/Pelodictyon group</taxon>
        <taxon>Chlorobium</taxon>
    </lineage>
</organism>
<dbReference type="OrthoDB" id="9794954at2"/>
<keyword evidence="5" id="KW-1185">Reference proteome</keyword>
<dbReference type="PANTHER" id="PTHR32154">
    <property type="entry name" value="PYRUVATE-FLAVODOXIN OXIDOREDUCTASE-RELATED"/>
    <property type="match status" value="1"/>
</dbReference>
<dbReference type="AlphaFoldDB" id="Q0YRP8"/>
<dbReference type="Gene3D" id="3.40.50.970">
    <property type="match status" value="1"/>
</dbReference>
<keyword evidence="4" id="KW-0670">Pyruvate</keyword>
<comment type="caution">
    <text evidence="4">The sequence shown here is derived from an EMBL/GenBank/DDBJ whole genome shotgun (WGS) entry which is preliminary data.</text>
</comment>
<dbReference type="SUPFAM" id="SSF52518">
    <property type="entry name" value="Thiamin diphosphate-binding fold (THDP-binding)"/>
    <property type="match status" value="1"/>
</dbReference>
<evidence type="ECO:0000313" key="4">
    <source>
        <dbReference type="EMBL" id="EAT58965.1"/>
    </source>
</evidence>
<dbReference type="InterPro" id="IPR002869">
    <property type="entry name" value="Pyrv_flavodox_OxRed_cen"/>
</dbReference>
<reference evidence="4 5" key="1">
    <citation type="submission" date="2006-07" db="EMBL/GenBank/DDBJ databases">
        <title>Annotation of the draft genome assembly of Chlorobium ferroxidans DSM 13031.</title>
        <authorList>
            <consortium name="US DOE Joint Genome Institute (JGI-ORNL)"/>
            <person name="Larimer F."/>
            <person name="Land M."/>
            <person name="Hauser L."/>
        </authorList>
    </citation>
    <scope>NUCLEOTIDE SEQUENCE [LARGE SCALE GENOMIC DNA]</scope>
    <source>
        <strain evidence="4 5">DSM 13031</strain>
    </source>
</reference>
<dbReference type="Pfam" id="PF01558">
    <property type="entry name" value="POR"/>
    <property type="match status" value="1"/>
</dbReference>
<dbReference type="InterPro" id="IPR050722">
    <property type="entry name" value="Pyruvate:ferred/Flavod_OxRd"/>
</dbReference>
<dbReference type="Proteomes" id="UP000004162">
    <property type="component" value="Unassembled WGS sequence"/>
</dbReference>
<accession>Q0YRP8</accession>
<dbReference type="Pfam" id="PF01855">
    <property type="entry name" value="POR_N"/>
    <property type="match status" value="1"/>
</dbReference>
<dbReference type="InterPro" id="IPR019752">
    <property type="entry name" value="Pyrv/ketoisovalerate_OxRed_cat"/>
</dbReference>
<protein>
    <submittedName>
        <fullName evidence="4">Pyruvate ferredoxin/flavodoxin oxidoreductase:Pyruvate flavodoxin/ferredoxin oxidoreductase-like</fullName>
    </submittedName>
</protein>
<dbReference type="SUPFAM" id="SSF53323">
    <property type="entry name" value="Pyruvate-ferredoxin oxidoreductase, PFOR, domain III"/>
    <property type="match status" value="1"/>
</dbReference>
<sequence>MHHFLNDISMVFAGEAGQGLQTVTETLLRILAKSGYNVFSCTEYMSRIRGGCNTTEIRITDKKQRAYLERIDMLFALSPLAVEHLKSRINSGTLIFAEKSQFAERWDERYIDTPFRRFAVETGSPVFSNTVAAGTVFGMIGLPFERFTDYLGEQFAAKGEDTVSKNCMAAKLGYDFGRLIAADKAILLPSPALTGSSGRLLMDGNSALGIGAIAAGCNFISSYPMSPGTGLLTFLAARSKAFGIVVDQAEDEIAAVNAGIGASYCGARAIVTTSGGGFDLMQEGVSLAGMIETPIVIHIAQRPGPATGLPTRTEQGDLNLALHAGHGDFARAILAPGTLEELAESMQHAFTLAHCFQIPVFVLTDQYLLDAVTTIERRDIKRLPAETAVIKTGAGYQRFLFTDDGLSPRGVPGYGDGLVRVDSDEHDENGLITESFEMRARMVEKRLKRMKPLAEAALMPSIIGSIKEADVVVIAWGSNRGVLEEAIEILGNKRVAGIHFSQLFPLNPDVKSLLEKRALVVMENNAAGQFADLLSLQTGLSIAHRIVKTTGEPFSVEEVAEALSAFKESKRARP</sequence>
<dbReference type="PANTHER" id="PTHR32154:SF20">
    <property type="entry name" value="2-OXOGLUTARATE OXIDOREDUCTASE SUBUNIT KORA"/>
    <property type="match status" value="1"/>
</dbReference>
<evidence type="ECO:0000313" key="5">
    <source>
        <dbReference type="Proteomes" id="UP000004162"/>
    </source>
</evidence>
<feature type="domain" description="Pyruvate/ketoisovalerate oxidoreductase catalytic" evidence="2">
    <location>
        <begin position="16"/>
        <end position="175"/>
    </location>
</feature>
<dbReference type="GO" id="GO:0006979">
    <property type="term" value="P:response to oxidative stress"/>
    <property type="evidence" value="ECO:0007669"/>
    <property type="project" value="TreeGrafter"/>
</dbReference>
<dbReference type="Gene3D" id="3.40.920.10">
    <property type="entry name" value="Pyruvate-ferredoxin oxidoreductase, PFOR, domain III"/>
    <property type="match status" value="1"/>
</dbReference>
<evidence type="ECO:0000259" key="3">
    <source>
        <dbReference type="Pfam" id="PF01855"/>
    </source>
</evidence>
<dbReference type="InterPro" id="IPR022367">
    <property type="entry name" value="2-oxoacid/accept_OxRdtase_asu"/>
</dbReference>
<proteinExistence type="predicted"/>
<dbReference type="InterPro" id="IPR002880">
    <property type="entry name" value="Pyrv_Fd/Flavodoxin_OxRdtase_N"/>
</dbReference>
<evidence type="ECO:0000256" key="1">
    <source>
        <dbReference type="ARBA" id="ARBA00023002"/>
    </source>
</evidence>
<dbReference type="FunFam" id="3.40.50.970:FF:000022">
    <property type="entry name" value="2-oxoglutarate ferredoxin oxidoreductase alpha subunit"/>
    <property type="match status" value="1"/>
</dbReference>
<dbReference type="EMBL" id="AASE01000009">
    <property type="protein sequence ID" value="EAT58965.1"/>
    <property type="molecule type" value="Genomic_DNA"/>
</dbReference>
<dbReference type="InterPro" id="IPR029061">
    <property type="entry name" value="THDP-binding"/>
</dbReference>
<dbReference type="CDD" id="cd07034">
    <property type="entry name" value="TPP_PYR_PFOR_IOR-alpha_like"/>
    <property type="match status" value="1"/>
</dbReference>
<evidence type="ECO:0000259" key="2">
    <source>
        <dbReference type="Pfam" id="PF01558"/>
    </source>
</evidence>
<dbReference type="NCBIfam" id="TIGR03710">
    <property type="entry name" value="OAFO_sf"/>
    <property type="match status" value="1"/>
</dbReference>